<organism evidence="8 9">
    <name type="scientific">Actinomadura litoris</name>
    <dbReference type="NCBI Taxonomy" id="2678616"/>
    <lineage>
        <taxon>Bacteria</taxon>
        <taxon>Bacillati</taxon>
        <taxon>Actinomycetota</taxon>
        <taxon>Actinomycetes</taxon>
        <taxon>Streptosporangiales</taxon>
        <taxon>Thermomonosporaceae</taxon>
        <taxon>Actinomadura</taxon>
    </lineage>
</organism>
<evidence type="ECO:0000256" key="5">
    <source>
        <dbReference type="SAM" id="Phobius"/>
    </source>
</evidence>
<keyword evidence="9" id="KW-1185">Reference proteome</keyword>
<keyword evidence="4 5" id="KW-0472">Membrane</keyword>
<dbReference type="AlphaFoldDB" id="A0A7K1L438"/>
<dbReference type="InterPro" id="IPR051676">
    <property type="entry name" value="UPF0053_domain"/>
</dbReference>
<proteinExistence type="predicted"/>
<keyword evidence="2" id="KW-1003">Cell membrane</keyword>
<evidence type="ECO:0000313" key="9">
    <source>
        <dbReference type="Proteomes" id="UP000432015"/>
    </source>
</evidence>
<dbReference type="InterPro" id="IPR000644">
    <property type="entry name" value="CBS_dom"/>
</dbReference>
<sequence>MNLALGAPVTLALLAGNGFFVATEFALVAARRPRLERAAARGSRAAGAAVAGISELSLTLAGAQLGITMCSLGLGLVSEPVFAGTLAPLFHAAGLPSGGAHAVAFVLALGLVTFLHMVVGEMAPKSWAIAGPERSATILGLPFRAFTALVRPVLAALNGATNLLLRAVGVAPDGSREVSRTPEQLRRIAEESRRLGLIEEADLSLLTAALDAPRAPLAELVIPVAEIVSVPASASPQDVLDTAVRTGCTRIMVRGDAFPGEAPAGRGEARMVHVRDAYVARARGRDTTAGELAHPVPALPVGTPVGRAVAVLRDHHSRLGVATAPDGRVVGLINLDDLLTTLLTPA</sequence>
<feature type="transmembrane region" description="Helical" evidence="5">
    <location>
        <begin position="98"/>
        <end position="119"/>
    </location>
</feature>
<feature type="domain" description="CNNM transmembrane" evidence="7">
    <location>
        <begin position="1"/>
        <end position="202"/>
    </location>
</feature>
<keyword evidence="4 5" id="KW-0812">Transmembrane</keyword>
<dbReference type="PANTHER" id="PTHR43099">
    <property type="entry name" value="UPF0053 PROTEIN YRKA"/>
    <property type="match status" value="1"/>
</dbReference>
<dbReference type="InterPro" id="IPR002550">
    <property type="entry name" value="CNNM"/>
</dbReference>
<dbReference type="Pfam" id="PF00571">
    <property type="entry name" value="CBS"/>
    <property type="match status" value="1"/>
</dbReference>
<dbReference type="InterPro" id="IPR046342">
    <property type="entry name" value="CBS_dom_sf"/>
</dbReference>
<comment type="caution">
    <text evidence="8">The sequence shown here is derived from an EMBL/GenBank/DDBJ whole genome shotgun (WGS) entry which is preliminary data.</text>
</comment>
<dbReference type="PROSITE" id="PS51846">
    <property type="entry name" value="CNNM"/>
    <property type="match status" value="1"/>
</dbReference>
<evidence type="ECO:0000313" key="8">
    <source>
        <dbReference type="EMBL" id="MUN39198.1"/>
    </source>
</evidence>
<dbReference type="Proteomes" id="UP000432015">
    <property type="component" value="Unassembled WGS sequence"/>
</dbReference>
<keyword evidence="4 5" id="KW-1133">Transmembrane helix</keyword>
<dbReference type="EMBL" id="WOFH01000007">
    <property type="protein sequence ID" value="MUN39198.1"/>
    <property type="molecule type" value="Genomic_DNA"/>
</dbReference>
<dbReference type="Pfam" id="PF01595">
    <property type="entry name" value="CNNM"/>
    <property type="match status" value="1"/>
</dbReference>
<evidence type="ECO:0000256" key="4">
    <source>
        <dbReference type="PROSITE-ProRule" id="PRU01193"/>
    </source>
</evidence>
<evidence type="ECO:0000256" key="2">
    <source>
        <dbReference type="ARBA" id="ARBA00022475"/>
    </source>
</evidence>
<protein>
    <submittedName>
        <fullName evidence="8">DUF21 domain-containing protein</fullName>
    </submittedName>
</protein>
<accession>A0A7K1L438</accession>
<reference evidence="8 9" key="1">
    <citation type="submission" date="2019-11" db="EMBL/GenBank/DDBJ databases">
        <authorList>
            <person name="Cao P."/>
        </authorList>
    </citation>
    <scope>NUCLEOTIDE SEQUENCE [LARGE SCALE GENOMIC DNA]</scope>
    <source>
        <strain evidence="8 9">NEAU-AAG5</strain>
    </source>
</reference>
<dbReference type="PROSITE" id="PS51371">
    <property type="entry name" value="CBS"/>
    <property type="match status" value="1"/>
</dbReference>
<comment type="subcellular location">
    <subcellularLocation>
        <location evidence="1">Cell membrane</location>
        <topology evidence="1">Multi-pass membrane protein</topology>
    </subcellularLocation>
</comment>
<evidence type="ECO:0000256" key="3">
    <source>
        <dbReference type="PROSITE-ProRule" id="PRU00703"/>
    </source>
</evidence>
<dbReference type="SUPFAM" id="SSF54631">
    <property type="entry name" value="CBS-domain pair"/>
    <property type="match status" value="1"/>
</dbReference>
<keyword evidence="3" id="KW-0129">CBS domain</keyword>
<evidence type="ECO:0000256" key="1">
    <source>
        <dbReference type="ARBA" id="ARBA00004651"/>
    </source>
</evidence>
<gene>
    <name evidence="8" type="ORF">GNZ18_21730</name>
</gene>
<name>A0A7K1L438_9ACTN</name>
<dbReference type="RefSeq" id="WP_214617909.1">
    <property type="nucleotide sequence ID" value="NZ_WOFH01000007.1"/>
</dbReference>
<dbReference type="GO" id="GO:0005886">
    <property type="term" value="C:plasma membrane"/>
    <property type="evidence" value="ECO:0007669"/>
    <property type="project" value="UniProtKB-SubCell"/>
</dbReference>
<dbReference type="Gene3D" id="3.10.580.10">
    <property type="entry name" value="CBS-domain"/>
    <property type="match status" value="1"/>
</dbReference>
<evidence type="ECO:0000259" key="6">
    <source>
        <dbReference type="PROSITE" id="PS51371"/>
    </source>
</evidence>
<feature type="domain" description="CBS" evidence="6">
    <location>
        <begin position="292"/>
        <end position="346"/>
    </location>
</feature>
<evidence type="ECO:0000259" key="7">
    <source>
        <dbReference type="PROSITE" id="PS51846"/>
    </source>
</evidence>
<dbReference type="PANTHER" id="PTHR43099:SF5">
    <property type="entry name" value="HLYC_CORC FAMILY TRANSPORTER"/>
    <property type="match status" value="1"/>
</dbReference>